<dbReference type="OMA" id="NDATNFA"/>
<protein>
    <submittedName>
        <fullName evidence="2">Uncharacterized protein</fullName>
    </submittedName>
</protein>
<gene>
    <name evidence="2" type="ORF">scyTo_0002573</name>
</gene>
<dbReference type="Proteomes" id="UP000288216">
    <property type="component" value="Unassembled WGS sequence"/>
</dbReference>
<evidence type="ECO:0000313" key="2">
    <source>
        <dbReference type="EMBL" id="GCB73490.1"/>
    </source>
</evidence>
<reference evidence="2 3" key="1">
    <citation type="journal article" date="2018" name="Nat. Ecol. Evol.">
        <title>Shark genomes provide insights into elasmobranch evolution and the origin of vertebrates.</title>
        <authorList>
            <person name="Hara Y"/>
            <person name="Yamaguchi K"/>
            <person name="Onimaru K"/>
            <person name="Kadota M"/>
            <person name="Koyanagi M"/>
            <person name="Keeley SD"/>
            <person name="Tatsumi K"/>
            <person name="Tanaka K"/>
            <person name="Motone F"/>
            <person name="Kageyama Y"/>
            <person name="Nozu R"/>
            <person name="Adachi N"/>
            <person name="Nishimura O"/>
            <person name="Nakagawa R"/>
            <person name="Tanegashima C"/>
            <person name="Kiyatake I"/>
            <person name="Matsumoto R"/>
            <person name="Murakumo K"/>
            <person name="Nishida K"/>
            <person name="Terakita A"/>
            <person name="Kuratani S"/>
            <person name="Sato K"/>
            <person name="Hyodo S Kuraku.S."/>
        </authorList>
    </citation>
    <scope>NUCLEOTIDE SEQUENCE [LARGE SCALE GENOMIC DNA]</scope>
</reference>
<name>A0A401PK40_SCYTO</name>
<organism evidence="2 3">
    <name type="scientific">Scyliorhinus torazame</name>
    <name type="common">Cloudy catshark</name>
    <name type="synonym">Catulus torazame</name>
    <dbReference type="NCBI Taxonomy" id="75743"/>
    <lineage>
        <taxon>Eukaryota</taxon>
        <taxon>Metazoa</taxon>
        <taxon>Chordata</taxon>
        <taxon>Craniata</taxon>
        <taxon>Vertebrata</taxon>
        <taxon>Chondrichthyes</taxon>
        <taxon>Elasmobranchii</taxon>
        <taxon>Galeomorphii</taxon>
        <taxon>Galeoidea</taxon>
        <taxon>Carcharhiniformes</taxon>
        <taxon>Scyliorhinidae</taxon>
        <taxon>Scyliorhinus</taxon>
    </lineage>
</organism>
<comment type="caution">
    <text evidence="2">The sequence shown here is derived from an EMBL/GenBank/DDBJ whole genome shotgun (WGS) entry which is preliminary data.</text>
</comment>
<accession>A0A401PK40</accession>
<evidence type="ECO:0000256" key="1">
    <source>
        <dbReference type="SAM" id="MobiDB-lite"/>
    </source>
</evidence>
<dbReference type="OrthoDB" id="10441505at2759"/>
<feature type="compositionally biased region" description="Basic and acidic residues" evidence="1">
    <location>
        <begin position="107"/>
        <end position="123"/>
    </location>
</feature>
<feature type="compositionally biased region" description="Polar residues" evidence="1">
    <location>
        <begin position="53"/>
        <end position="65"/>
    </location>
</feature>
<proteinExistence type="predicted"/>
<dbReference type="AlphaFoldDB" id="A0A401PK40"/>
<evidence type="ECO:0000313" key="3">
    <source>
        <dbReference type="Proteomes" id="UP000288216"/>
    </source>
</evidence>
<sequence>MWKNDATNFAYFHTSLVPDTRAAAECKGDKLKLKVAFYGNTGTHKITLGVESQDMQTPPTCQQRNTFRDIEGDGASENGTPRLSCGAATRFPHLPLGSNRSAAGLPDPEHRHHFGQEPRQHGL</sequence>
<keyword evidence="3" id="KW-1185">Reference proteome</keyword>
<feature type="region of interest" description="Disordered" evidence="1">
    <location>
        <begin position="50"/>
        <end position="123"/>
    </location>
</feature>
<dbReference type="EMBL" id="BFAA01000652">
    <property type="protein sequence ID" value="GCB73490.1"/>
    <property type="molecule type" value="Genomic_DNA"/>
</dbReference>